<keyword evidence="9" id="KW-1185">Reference proteome</keyword>
<accession>A0AAF3EAH2</accession>
<evidence type="ECO:0000256" key="5">
    <source>
        <dbReference type="ARBA" id="ARBA00022691"/>
    </source>
</evidence>
<protein>
    <recommendedName>
        <fullName evidence="6">rRNA methyltransferase 2, mitochondrial</fullName>
    </recommendedName>
</protein>
<comment type="similarity">
    <text evidence="1">Belongs to the class I-like SAM-binding methyltransferase superfamily. RNA methyltransferase RlmE family.</text>
</comment>
<dbReference type="Proteomes" id="UP000887575">
    <property type="component" value="Unassembled WGS sequence"/>
</dbReference>
<keyword evidence="3" id="KW-0489">Methyltransferase</keyword>
<dbReference type="InterPro" id="IPR029063">
    <property type="entry name" value="SAM-dependent_MTases_sf"/>
</dbReference>
<dbReference type="GO" id="GO:0005739">
    <property type="term" value="C:mitochondrion"/>
    <property type="evidence" value="ECO:0007669"/>
    <property type="project" value="TreeGrafter"/>
</dbReference>
<evidence type="ECO:0000256" key="2">
    <source>
        <dbReference type="ARBA" id="ARBA00022552"/>
    </source>
</evidence>
<evidence type="ECO:0000313" key="10">
    <source>
        <dbReference type="WBParaSite" id="MBELARI_LOCUS10924"/>
    </source>
</evidence>
<dbReference type="InterPro" id="IPR050082">
    <property type="entry name" value="RNA_methyltr_RlmE"/>
</dbReference>
<evidence type="ECO:0000256" key="7">
    <source>
        <dbReference type="PIRSR" id="PIRSR005461-1"/>
    </source>
</evidence>
<proteinExistence type="inferred from homology"/>
<organism evidence="9 10">
    <name type="scientific">Mesorhabditis belari</name>
    <dbReference type="NCBI Taxonomy" id="2138241"/>
    <lineage>
        <taxon>Eukaryota</taxon>
        <taxon>Metazoa</taxon>
        <taxon>Ecdysozoa</taxon>
        <taxon>Nematoda</taxon>
        <taxon>Chromadorea</taxon>
        <taxon>Rhabditida</taxon>
        <taxon>Rhabditina</taxon>
        <taxon>Rhabditomorpha</taxon>
        <taxon>Rhabditoidea</taxon>
        <taxon>Rhabditidae</taxon>
        <taxon>Mesorhabditinae</taxon>
        <taxon>Mesorhabditis</taxon>
    </lineage>
</organism>
<feature type="domain" description="Ribosomal RNA methyltransferase FtsJ" evidence="8">
    <location>
        <begin position="90"/>
        <end position="186"/>
    </location>
</feature>
<name>A0AAF3EAH2_9BILA</name>
<dbReference type="Pfam" id="PF01728">
    <property type="entry name" value="FtsJ"/>
    <property type="match status" value="1"/>
</dbReference>
<keyword evidence="2" id="KW-0698">rRNA processing</keyword>
<reference evidence="10" key="1">
    <citation type="submission" date="2024-02" db="UniProtKB">
        <authorList>
            <consortium name="WormBaseParasite"/>
        </authorList>
    </citation>
    <scope>IDENTIFICATION</scope>
</reference>
<dbReference type="AlphaFoldDB" id="A0AAF3EAH2"/>
<dbReference type="WBParaSite" id="MBELARI_LOCUS10924">
    <property type="protein sequence ID" value="MBELARI_LOCUS10924"/>
    <property type="gene ID" value="MBELARI_LOCUS10924"/>
</dbReference>
<evidence type="ECO:0000256" key="4">
    <source>
        <dbReference type="ARBA" id="ARBA00022679"/>
    </source>
</evidence>
<keyword evidence="5 7" id="KW-0949">S-adenosyl-L-methionine</keyword>
<dbReference type="InterPro" id="IPR015507">
    <property type="entry name" value="rRNA-MeTfrase_E"/>
</dbReference>
<dbReference type="PANTHER" id="PTHR10920:SF18">
    <property type="entry name" value="RRNA METHYLTRANSFERASE 2, MITOCHONDRIAL"/>
    <property type="match status" value="1"/>
</dbReference>
<dbReference type="Gene3D" id="3.40.50.150">
    <property type="entry name" value="Vaccinia Virus protein VP39"/>
    <property type="match status" value="2"/>
</dbReference>
<dbReference type="PIRSF" id="PIRSF005461">
    <property type="entry name" value="23S_rRNA_mtase"/>
    <property type="match status" value="1"/>
</dbReference>
<evidence type="ECO:0000256" key="1">
    <source>
        <dbReference type="ARBA" id="ARBA00009258"/>
    </source>
</evidence>
<keyword evidence="4" id="KW-0808">Transferase</keyword>
<dbReference type="SUPFAM" id="SSF53335">
    <property type="entry name" value="S-adenosyl-L-methionine-dependent methyltransferases"/>
    <property type="match status" value="1"/>
</dbReference>
<evidence type="ECO:0000313" key="9">
    <source>
        <dbReference type="Proteomes" id="UP000887575"/>
    </source>
</evidence>
<feature type="active site" description="Proton acceptor" evidence="7">
    <location>
        <position position="146"/>
    </location>
</feature>
<evidence type="ECO:0000259" key="8">
    <source>
        <dbReference type="Pfam" id="PF01728"/>
    </source>
</evidence>
<dbReference type="GO" id="GO:0008650">
    <property type="term" value="F:rRNA (uridine-2'-O-)-methyltransferase activity"/>
    <property type="evidence" value="ECO:0007669"/>
    <property type="project" value="TreeGrafter"/>
</dbReference>
<dbReference type="PANTHER" id="PTHR10920">
    <property type="entry name" value="RIBOSOMAL RNA METHYLTRANSFERASE"/>
    <property type="match status" value="1"/>
</dbReference>
<dbReference type="InterPro" id="IPR002877">
    <property type="entry name" value="RNA_MeTrfase_FtsJ_dom"/>
</dbReference>
<evidence type="ECO:0000256" key="3">
    <source>
        <dbReference type="ARBA" id="ARBA00022603"/>
    </source>
</evidence>
<evidence type="ECO:0000256" key="6">
    <source>
        <dbReference type="ARBA" id="ARBA00041184"/>
    </source>
</evidence>
<sequence length="188" mass="21352">MRYLSSNVKATTATYLRRQMSDEYVKLAKEHSYRARSAFKLIEMDDRYHFLKPGKVVVDVGAAPGSWSQVSASRLRLPQEKASYLLSIDLQERKINVLLSDMAPNPTGDSNTDHLRLLNLCRLLLNMTKPPNSIFPLDDGAVFICKIWNGVETKDFIKEMKATFKKVTLFKPTACRESSAEMYVIGVK</sequence>